<accession>A0AAD6ZMG7</accession>
<dbReference type="Proteomes" id="UP001218218">
    <property type="component" value="Unassembled WGS sequence"/>
</dbReference>
<feature type="domain" description="Novel STAND NTPase 1" evidence="1">
    <location>
        <begin position="208"/>
        <end position="349"/>
    </location>
</feature>
<evidence type="ECO:0000313" key="2">
    <source>
        <dbReference type="EMBL" id="KAJ7328705.1"/>
    </source>
</evidence>
<dbReference type="PANTHER" id="PTHR47691">
    <property type="entry name" value="REGULATOR-RELATED"/>
    <property type="match status" value="1"/>
</dbReference>
<dbReference type="AlphaFoldDB" id="A0AAD6ZMG7"/>
<dbReference type="Gene3D" id="3.40.50.300">
    <property type="entry name" value="P-loop containing nucleotide triphosphate hydrolases"/>
    <property type="match status" value="1"/>
</dbReference>
<dbReference type="InterPro" id="IPR011990">
    <property type="entry name" value="TPR-like_helical_dom_sf"/>
</dbReference>
<evidence type="ECO:0000313" key="3">
    <source>
        <dbReference type="Proteomes" id="UP001218218"/>
    </source>
</evidence>
<keyword evidence="3" id="KW-1185">Reference proteome</keyword>
<dbReference type="InterPro" id="IPR027417">
    <property type="entry name" value="P-loop_NTPase"/>
</dbReference>
<protein>
    <recommendedName>
        <fullName evidence="1">Novel STAND NTPase 1 domain-containing protein</fullName>
    </recommendedName>
</protein>
<dbReference type="InterPro" id="IPR059179">
    <property type="entry name" value="MLKL-like_MCAfunc"/>
</dbReference>
<dbReference type="Gene3D" id="1.25.40.10">
    <property type="entry name" value="Tetratricopeptide repeat domain"/>
    <property type="match status" value="2"/>
</dbReference>
<name>A0AAD6ZMG7_9AGAR</name>
<sequence length="1039" mass="115486">MPRRPTAAEFRVENIVAGLKPTIPLLTELTDAFGTPFLPAISVTIASLVTGIQKNKEECVQLLEDIHGVLYAIVGLHIKSETPGSIPPTILHYIGRFTETLHKIHTFVEAQQEGLKMKALFRHAEMNALLKDCRNGLQDAFNVFKVEVGPNLLTNISEMQRKADSLHQELLELISNLSDQTTSDRESSIYHNLNDSKWSSTSFSMLPSQPKIFHGRDSELAQILEIFQQESPRVAILGPGGIGKTSLARAILHHPDVTRKYEHRFFVSCEAAITAMDVATCIAASLDLKPARDLTRPVIHSLSTKAVVLLILDNLESAWEPLASRAGVEEFLSLLTDIPQLALVVTMRGAEHPAKVRWTRPFLQPLKPLSDDAAQQMFNDIADVDFEEINKLLQFTGNMPLAVDLMAHLVAYDGAASVLARWETEKTSLLSEGFDRRSNLDASIAVSLLSPRLSSSPGAMDLLCLLSILPDGLSDVELLQSNLPITNILACKAVLLSTSLAYTDDKRRLKSLVPIREHLQQFHPVQLSLVQSLQDYFQLLLDLYQKFFGTLQSTDTSKQIALNLGNLHQILLQGLKPQNPNLENTVTCGLSLNVFTRRIGRGWHALMDDMKSLLQLCGPKLEILFVTELFNSQLLLAIDEPEPLVSQVQAQFETFHDPVLESHFYSAIGFYYANINNPLKAKEAMEKAVGLVNTTDSLDTHIAILTNVANFHWRFGEYTTGQNFAHQAQRLAQITANLYEEARALRVEAGCNIFLGDYKSTVFSLCRARELLGLCGLSDSILDFRVMDLEADIHLRKSEYAEARQIYLHIANKLTEENNPIDHAYALQGIGETDVAINAQNPTQNLEKARSLFASHNFHMGAFACEAIIAGHVAKQKDMVTKDLKITLEKCLAGCWGDDPLSTFCVLEQMGDSSRWPATEFHWAATYAVVYLAFAAKKKEKLRLHTALRYVGDVFLENGDEATARNIFIAALDGFTSMDVHYSRAECMIRLGDLARNHGDSATATVFWSTALPLYKRALQARGVADIDHRLATLKQGTS</sequence>
<dbReference type="GO" id="GO:0007166">
    <property type="term" value="P:cell surface receptor signaling pathway"/>
    <property type="evidence" value="ECO:0007669"/>
    <property type="project" value="InterPro"/>
</dbReference>
<dbReference type="Gene3D" id="1.20.930.20">
    <property type="entry name" value="Adaptor protein Cbl, N-terminal domain"/>
    <property type="match status" value="1"/>
</dbReference>
<dbReference type="PRINTS" id="PR00364">
    <property type="entry name" value="DISEASERSIST"/>
</dbReference>
<dbReference type="Pfam" id="PF20703">
    <property type="entry name" value="nSTAND1"/>
    <property type="match status" value="1"/>
</dbReference>
<evidence type="ECO:0000259" key="1">
    <source>
        <dbReference type="Pfam" id="PF20703"/>
    </source>
</evidence>
<proteinExistence type="predicted"/>
<dbReference type="EMBL" id="JARIHO010000038">
    <property type="protein sequence ID" value="KAJ7328705.1"/>
    <property type="molecule type" value="Genomic_DNA"/>
</dbReference>
<dbReference type="InterPro" id="IPR036537">
    <property type="entry name" value="Adaptor_Cbl_N_dom_sf"/>
</dbReference>
<dbReference type="PANTHER" id="PTHR47691:SF3">
    <property type="entry name" value="HTH-TYPE TRANSCRIPTIONAL REGULATOR RV0890C-RELATED"/>
    <property type="match status" value="1"/>
</dbReference>
<organism evidence="2 3">
    <name type="scientific">Mycena albidolilacea</name>
    <dbReference type="NCBI Taxonomy" id="1033008"/>
    <lineage>
        <taxon>Eukaryota</taxon>
        <taxon>Fungi</taxon>
        <taxon>Dikarya</taxon>
        <taxon>Basidiomycota</taxon>
        <taxon>Agaricomycotina</taxon>
        <taxon>Agaricomycetes</taxon>
        <taxon>Agaricomycetidae</taxon>
        <taxon>Agaricales</taxon>
        <taxon>Marasmiineae</taxon>
        <taxon>Mycenaceae</taxon>
        <taxon>Mycena</taxon>
    </lineage>
</organism>
<dbReference type="CDD" id="cd21037">
    <property type="entry name" value="MLKL_NTD"/>
    <property type="match status" value="1"/>
</dbReference>
<dbReference type="InterPro" id="IPR049052">
    <property type="entry name" value="nSTAND1"/>
</dbReference>
<comment type="caution">
    <text evidence="2">The sequence shown here is derived from an EMBL/GenBank/DDBJ whole genome shotgun (WGS) entry which is preliminary data.</text>
</comment>
<dbReference type="SUPFAM" id="SSF48452">
    <property type="entry name" value="TPR-like"/>
    <property type="match status" value="2"/>
</dbReference>
<reference evidence="2" key="1">
    <citation type="submission" date="2023-03" db="EMBL/GenBank/DDBJ databases">
        <title>Massive genome expansion in bonnet fungi (Mycena s.s.) driven by repeated elements and novel gene families across ecological guilds.</title>
        <authorList>
            <consortium name="Lawrence Berkeley National Laboratory"/>
            <person name="Harder C.B."/>
            <person name="Miyauchi S."/>
            <person name="Viragh M."/>
            <person name="Kuo A."/>
            <person name="Thoen E."/>
            <person name="Andreopoulos B."/>
            <person name="Lu D."/>
            <person name="Skrede I."/>
            <person name="Drula E."/>
            <person name="Henrissat B."/>
            <person name="Morin E."/>
            <person name="Kohler A."/>
            <person name="Barry K."/>
            <person name="LaButti K."/>
            <person name="Morin E."/>
            <person name="Salamov A."/>
            <person name="Lipzen A."/>
            <person name="Mereny Z."/>
            <person name="Hegedus B."/>
            <person name="Baldrian P."/>
            <person name="Stursova M."/>
            <person name="Weitz H."/>
            <person name="Taylor A."/>
            <person name="Grigoriev I.V."/>
            <person name="Nagy L.G."/>
            <person name="Martin F."/>
            <person name="Kauserud H."/>
        </authorList>
    </citation>
    <scope>NUCLEOTIDE SEQUENCE</scope>
    <source>
        <strain evidence="2">CBHHK002</strain>
    </source>
</reference>
<gene>
    <name evidence="2" type="ORF">DFH08DRAFT_315099</name>
</gene>
<dbReference type="SUPFAM" id="SSF52540">
    <property type="entry name" value="P-loop containing nucleoside triphosphate hydrolases"/>
    <property type="match status" value="1"/>
</dbReference>